<dbReference type="EMBL" id="NPBQ01000100">
    <property type="protein sequence ID" value="PAD82011.1"/>
    <property type="molecule type" value="Genomic_DNA"/>
</dbReference>
<sequence>MLSVQKKELTIKEENSKLLSVKEAAEYINEGPGVVRNWLRELKTLIPVIIGENGYRYFDQKSLDILVKVKQMRNEKQMSLRQIEDELTRPLPASIPIATEATEKILQDLQTIKEELELQKNFNQVLVQQLKKQQEHIEFQQEHIASQERKITLLENPIVLKEKEEQYYAKSRKKKLADLNERETKEKKSGFIRLFSYR</sequence>
<dbReference type="InterPro" id="IPR000551">
    <property type="entry name" value="MerR-type_HTH_dom"/>
</dbReference>
<gene>
    <name evidence="1" type="ORF">CHH57_16800</name>
</gene>
<dbReference type="SMART" id="SM00422">
    <property type="entry name" value="HTH_MERR"/>
    <property type="match status" value="1"/>
</dbReference>
<proteinExistence type="predicted"/>
<dbReference type="GO" id="GO:0006355">
    <property type="term" value="P:regulation of DNA-templated transcription"/>
    <property type="evidence" value="ECO:0007669"/>
    <property type="project" value="InterPro"/>
</dbReference>
<dbReference type="Gene3D" id="1.10.1660.10">
    <property type="match status" value="1"/>
</dbReference>
<dbReference type="RefSeq" id="WP_095331982.1">
    <property type="nucleotide sequence ID" value="NZ_CP026031.1"/>
</dbReference>
<comment type="caution">
    <text evidence="1">The sequence shown here is derived from an EMBL/GenBank/DDBJ whole genome shotgun (WGS) entry which is preliminary data.</text>
</comment>
<dbReference type="Proteomes" id="UP000216961">
    <property type="component" value="Unassembled WGS sequence"/>
</dbReference>
<dbReference type="Pfam" id="PF13411">
    <property type="entry name" value="MerR_1"/>
    <property type="match status" value="1"/>
</dbReference>
<evidence type="ECO:0000313" key="2">
    <source>
        <dbReference type="Proteomes" id="UP000216961"/>
    </source>
</evidence>
<organism evidence="1 2">
    <name type="scientific">Niallia circulans</name>
    <name type="common">Bacillus circulans</name>
    <dbReference type="NCBI Taxonomy" id="1397"/>
    <lineage>
        <taxon>Bacteria</taxon>
        <taxon>Bacillati</taxon>
        <taxon>Bacillota</taxon>
        <taxon>Bacilli</taxon>
        <taxon>Bacillales</taxon>
        <taxon>Bacillaceae</taxon>
        <taxon>Niallia</taxon>
    </lineage>
</organism>
<accession>A0A268F9F8</accession>
<dbReference type="KEGG" id="bcir:C2I06_07850"/>
<dbReference type="InterPro" id="IPR009061">
    <property type="entry name" value="DNA-bd_dom_put_sf"/>
</dbReference>
<name>A0A268F9F8_NIACI</name>
<reference evidence="1 2" key="1">
    <citation type="submission" date="2017-07" db="EMBL/GenBank/DDBJ databases">
        <title>Isolation and whole genome analysis of endospore-forming bacteria from heroin.</title>
        <authorList>
            <person name="Kalinowski J."/>
            <person name="Ahrens B."/>
            <person name="Al-Dilaimi A."/>
            <person name="Winkler A."/>
            <person name="Wibberg D."/>
            <person name="Schleenbecker U."/>
            <person name="Ruckert C."/>
            <person name="Wolfel R."/>
            <person name="Grass G."/>
        </authorList>
    </citation>
    <scope>NUCLEOTIDE SEQUENCE [LARGE SCALE GENOMIC DNA]</scope>
    <source>
        <strain evidence="1 2">7521-2</strain>
    </source>
</reference>
<evidence type="ECO:0000313" key="1">
    <source>
        <dbReference type="EMBL" id="PAD82011.1"/>
    </source>
</evidence>
<dbReference type="SUPFAM" id="SSF46955">
    <property type="entry name" value="Putative DNA-binding domain"/>
    <property type="match status" value="1"/>
</dbReference>
<protein>
    <submittedName>
        <fullName evidence="1">Uncharacterized protein</fullName>
    </submittedName>
</protein>
<dbReference type="GO" id="GO:0003677">
    <property type="term" value="F:DNA binding"/>
    <property type="evidence" value="ECO:0007669"/>
    <property type="project" value="InterPro"/>
</dbReference>
<dbReference type="AlphaFoldDB" id="A0A268F9F8"/>